<dbReference type="RefSeq" id="WP_105957662.1">
    <property type="nucleotide sequence ID" value="NZ_PVNS01000001.1"/>
</dbReference>
<organism evidence="3 4">
    <name type="scientific">Alkalicoccus urumqiensis</name>
    <name type="common">Bacillus urumqiensis</name>
    <dbReference type="NCBI Taxonomy" id="1548213"/>
    <lineage>
        <taxon>Bacteria</taxon>
        <taxon>Bacillati</taxon>
        <taxon>Bacillota</taxon>
        <taxon>Bacilli</taxon>
        <taxon>Bacillales</taxon>
        <taxon>Bacillaceae</taxon>
        <taxon>Alkalicoccus</taxon>
    </lineage>
</organism>
<name>A0A2P6MLZ7_ALKUR</name>
<dbReference type="InterPro" id="IPR019079">
    <property type="entry name" value="Capsule_synth_CapA"/>
</dbReference>
<dbReference type="InterPro" id="IPR052169">
    <property type="entry name" value="CW_Biosynth-Accessory"/>
</dbReference>
<dbReference type="EMBL" id="PVNS01000001">
    <property type="protein sequence ID" value="PRO67278.1"/>
    <property type="molecule type" value="Genomic_DNA"/>
</dbReference>
<dbReference type="Proteomes" id="UP000243650">
    <property type="component" value="Unassembled WGS sequence"/>
</dbReference>
<dbReference type="AlphaFoldDB" id="A0A2P6MLZ7"/>
<dbReference type="PANTHER" id="PTHR33393:SF13">
    <property type="entry name" value="PGA BIOSYNTHESIS PROTEIN CAPA"/>
    <property type="match status" value="1"/>
</dbReference>
<protein>
    <submittedName>
        <fullName evidence="3">Capsule biosynthesis protein</fullName>
    </submittedName>
</protein>
<reference evidence="3 4" key="1">
    <citation type="submission" date="2018-03" db="EMBL/GenBank/DDBJ databases">
        <title>Bacillus urumqiensis sp. nov., a moderately haloalkaliphilic bacterium isolated from a salt lake.</title>
        <authorList>
            <person name="Zhao B."/>
            <person name="Liao Z."/>
        </authorList>
    </citation>
    <scope>NUCLEOTIDE SEQUENCE [LARGE SCALE GENOMIC DNA]</scope>
    <source>
        <strain evidence="3 4">BZ-SZ-XJ18</strain>
    </source>
</reference>
<evidence type="ECO:0000256" key="1">
    <source>
        <dbReference type="ARBA" id="ARBA00005662"/>
    </source>
</evidence>
<comment type="caution">
    <text evidence="3">The sequence shown here is derived from an EMBL/GenBank/DDBJ whole genome shotgun (WGS) entry which is preliminary data.</text>
</comment>
<proteinExistence type="inferred from homology"/>
<dbReference type="PANTHER" id="PTHR33393">
    <property type="entry name" value="POLYGLUTAMINE SYNTHESIS ACCESSORY PROTEIN RV0574C-RELATED"/>
    <property type="match status" value="1"/>
</dbReference>
<dbReference type="SMART" id="SM00854">
    <property type="entry name" value="PGA_cap"/>
    <property type="match status" value="1"/>
</dbReference>
<dbReference type="InterPro" id="IPR029052">
    <property type="entry name" value="Metallo-depent_PP-like"/>
</dbReference>
<dbReference type="Pfam" id="PF09587">
    <property type="entry name" value="PGA_cap"/>
    <property type="match status" value="1"/>
</dbReference>
<keyword evidence="4" id="KW-1185">Reference proteome</keyword>
<gene>
    <name evidence="3" type="ORF">C6I21_01590</name>
</gene>
<evidence type="ECO:0000313" key="4">
    <source>
        <dbReference type="Proteomes" id="UP000243650"/>
    </source>
</evidence>
<dbReference type="SUPFAM" id="SSF56300">
    <property type="entry name" value="Metallo-dependent phosphatases"/>
    <property type="match status" value="1"/>
</dbReference>
<evidence type="ECO:0000259" key="2">
    <source>
        <dbReference type="SMART" id="SM00854"/>
    </source>
</evidence>
<dbReference type="CDD" id="cd07381">
    <property type="entry name" value="MPP_CapA"/>
    <property type="match status" value="1"/>
</dbReference>
<dbReference type="OrthoDB" id="9810906at2"/>
<accession>A0A2P6MLZ7</accession>
<evidence type="ECO:0000313" key="3">
    <source>
        <dbReference type="EMBL" id="PRO67278.1"/>
    </source>
</evidence>
<sequence length="432" mass="47590">MTQEPIRFAAVGDCFITRRLPENDVRAAELRSLLREADVRFANLETTVHQKEGTPSAFSGGTWAMADPGVLTDLKYYGFNLFNAATNHSLDYLYDGLEATERYLKQEEMTYAGIGPTLADAAAPAYVETTKGRAALIAATSTFHPSWAAGYASRTMKGRPGVNPLHLDTLHHIEPEEAGVLQTILSRTDINADHHLAVKEGFETADAEDSLTFGPLRFRVGGRGTVRSVREADRLRMKEQIKAARGSSDVVLVSIHSHEMDGEDKAAPADFHQEAAREWIDAGADAVIGHGPHILRGIEVYQGKPIFYSLGNFIFQNETVSDLPYDFFAKYGMSDSASPAEAFDTRSHGGKGLAFHPGVWESVVPFWEMQHGKLTRLELHPIDLGGGQPRSQRGWPGRTRRTRPVETMQELSRPFGTVIDIQEDGTGIVRLS</sequence>
<comment type="similarity">
    <text evidence="1">Belongs to the CapA family.</text>
</comment>
<feature type="domain" description="Capsule synthesis protein CapA" evidence="2">
    <location>
        <begin position="7"/>
        <end position="317"/>
    </location>
</feature>